<reference evidence="9" key="2">
    <citation type="submission" date="2018-12" db="UniProtKB">
        <authorList>
            <consortium name="WormBaseParasite"/>
        </authorList>
    </citation>
    <scope>IDENTIFICATION</scope>
    <source>
        <strain evidence="9">Puerto Rican</strain>
    </source>
</reference>
<keyword evidence="6" id="KW-0131">Cell cycle</keyword>
<dbReference type="InterPro" id="IPR008672">
    <property type="entry name" value="Mad1"/>
</dbReference>
<evidence type="ECO:0000256" key="7">
    <source>
        <dbReference type="SAM" id="Coils"/>
    </source>
</evidence>
<dbReference type="Gene3D" id="6.10.250.90">
    <property type="match status" value="1"/>
</dbReference>
<protein>
    <submittedName>
        <fullName evidence="9">Putative spindle assembly checkpoint component MAD1 (Mitotic arrest deficient protein 1)</fullName>
    </submittedName>
</protein>
<evidence type="ECO:0000256" key="2">
    <source>
        <dbReference type="ARBA" id="ARBA00008029"/>
    </source>
</evidence>
<dbReference type="STRING" id="6183.A0A3Q0KT86"/>
<dbReference type="InParanoid" id="A0A3Q0KT86"/>
<dbReference type="PANTHER" id="PTHR23168">
    <property type="entry name" value="MITOTIC SPINDLE ASSEMBLY CHECKPOINT PROTEIN MAD1 MITOTIC ARREST DEFICIENT-LIKE PROTEIN 1"/>
    <property type="match status" value="1"/>
</dbReference>
<dbReference type="WBParaSite" id="Smp_174710.1">
    <property type="protein sequence ID" value="Smp_174710.1"/>
    <property type="gene ID" value="Smp_174710"/>
</dbReference>
<keyword evidence="4" id="KW-0498">Mitosis</keyword>
<dbReference type="GO" id="GO:0000776">
    <property type="term" value="C:kinetochore"/>
    <property type="evidence" value="ECO:0007669"/>
    <property type="project" value="TreeGrafter"/>
</dbReference>
<evidence type="ECO:0000256" key="3">
    <source>
        <dbReference type="ARBA" id="ARBA00022618"/>
    </source>
</evidence>
<feature type="coiled-coil region" evidence="7">
    <location>
        <begin position="475"/>
        <end position="579"/>
    </location>
</feature>
<accession>A0A3Q0KT86</accession>
<comment type="similarity">
    <text evidence="2">Belongs to the MAD1 family.</text>
</comment>
<evidence type="ECO:0000313" key="9">
    <source>
        <dbReference type="WBParaSite" id="Smp_174710.1"/>
    </source>
</evidence>
<dbReference type="Pfam" id="PF05557">
    <property type="entry name" value="MAD"/>
    <property type="match status" value="1"/>
</dbReference>
<comment type="subcellular location">
    <subcellularLocation>
        <location evidence="1">Nucleus</location>
    </subcellularLocation>
</comment>
<name>A0A3Q0KT86_SCHMA</name>
<reference evidence="8" key="1">
    <citation type="journal article" date="2012" name="PLoS Negl. Trop. Dis.">
        <title>A systematically improved high quality genome and transcriptome of the human blood fluke Schistosoma mansoni.</title>
        <authorList>
            <person name="Protasio A.V."/>
            <person name="Tsai I.J."/>
            <person name="Babbage A."/>
            <person name="Nichol S."/>
            <person name="Hunt M."/>
            <person name="Aslett M.A."/>
            <person name="De Silva N."/>
            <person name="Velarde G.S."/>
            <person name="Anderson T.J."/>
            <person name="Clark R.C."/>
            <person name="Davidson C."/>
            <person name="Dillon G.P."/>
            <person name="Holroyd N.E."/>
            <person name="LoVerde P.T."/>
            <person name="Lloyd C."/>
            <person name="McQuillan J."/>
            <person name="Oliveira G."/>
            <person name="Otto T.D."/>
            <person name="Parker-Manuel S.J."/>
            <person name="Quail M.A."/>
            <person name="Wilson R.A."/>
            <person name="Zerlotini A."/>
            <person name="Dunne D.W."/>
            <person name="Berriman M."/>
        </authorList>
    </citation>
    <scope>NUCLEOTIDE SEQUENCE [LARGE SCALE GENOMIC DNA]</scope>
    <source>
        <strain evidence="8">Puerto Rican</strain>
    </source>
</reference>
<feature type="coiled-coil region" evidence="7">
    <location>
        <begin position="55"/>
        <end position="89"/>
    </location>
</feature>
<proteinExistence type="inferred from homology"/>
<dbReference type="GO" id="GO:0051315">
    <property type="term" value="P:attachment of mitotic spindle microtubules to kinetochore"/>
    <property type="evidence" value="ECO:0007669"/>
    <property type="project" value="TreeGrafter"/>
</dbReference>
<feature type="coiled-coil region" evidence="7">
    <location>
        <begin position="126"/>
        <end position="205"/>
    </location>
</feature>
<evidence type="ECO:0000256" key="5">
    <source>
        <dbReference type="ARBA" id="ARBA00023242"/>
    </source>
</evidence>
<sequence length="721" mass="84362">MADERSISRLDLRDRHISQSIDGSDLMSELSIVRAQRTSSEFALSSAQIKHESKIKILKTEKEIIESEKNNLVNENNSLKRKYQLLEFERSQDQSKMKSFQRNLDDRMNSIIQSSSNLGSSLTLETERLKDEVLNYEKKFTDLQTAHSQLQLKVKELETLLELRSQRLKELEMYVEEKSTELKELTELKSTVFKLTSEKAILEERILLESNRTKMPEGYDRFMKGASYMAKLEMEHDRLKTAFKNISQERAKWLITEEENSELRNQVEILKKWRERALVAENTLLEKETLMNSLISKTCSPLSDNHSSISALRRLERENEVLLAEQGEINANISTDQCRSDDIRLGGRVKLLTILKETQNDKVQLNNHLQNIIYQLDNLKQISTRSNQIIQLLTKENNVCQNLLNNYILHENDTLTIPLEYQNSMSNLKELFNNFNENYKECTICLNHLFKLTEKINQANVSCTDSSSSLNSSTYEGDKELVKKLRHQISELEENIEALQTKNKELVDQLEIYTMQGMCNTETTKILTYKYHPGEIIKQNLSNEITELRLLTERQRQRIQVLEERIIHLSEKRDCQNQNVDVTMELDITNTVENRVRSNPDPLTELAEVKEELRVERLRRDRLMELFDKAKMTFRISYRDLLGYRINIQSCGDCQVCPVFTTNEEDTLYFKKVDGKFELVENQFTKSLPEDIYHYLNVNHSIPGFLASITLYYLQQNTLLI</sequence>
<dbReference type="GO" id="GO:0005635">
    <property type="term" value="C:nuclear envelope"/>
    <property type="evidence" value="ECO:0007669"/>
    <property type="project" value="TreeGrafter"/>
</dbReference>
<evidence type="ECO:0000256" key="4">
    <source>
        <dbReference type="ARBA" id="ARBA00022776"/>
    </source>
</evidence>
<dbReference type="GO" id="GO:0072686">
    <property type="term" value="C:mitotic spindle"/>
    <property type="evidence" value="ECO:0007669"/>
    <property type="project" value="TreeGrafter"/>
</dbReference>
<keyword evidence="7" id="KW-0175">Coiled coil</keyword>
<dbReference type="Proteomes" id="UP000008854">
    <property type="component" value="Unassembled WGS sequence"/>
</dbReference>
<organism evidence="8 9">
    <name type="scientific">Schistosoma mansoni</name>
    <name type="common">Blood fluke</name>
    <dbReference type="NCBI Taxonomy" id="6183"/>
    <lineage>
        <taxon>Eukaryota</taxon>
        <taxon>Metazoa</taxon>
        <taxon>Spiralia</taxon>
        <taxon>Lophotrochozoa</taxon>
        <taxon>Platyhelminthes</taxon>
        <taxon>Trematoda</taxon>
        <taxon>Digenea</taxon>
        <taxon>Strigeidida</taxon>
        <taxon>Schistosomatoidea</taxon>
        <taxon>Schistosomatidae</taxon>
        <taxon>Schistosoma</taxon>
    </lineage>
</organism>
<evidence type="ECO:0000313" key="8">
    <source>
        <dbReference type="Proteomes" id="UP000008854"/>
    </source>
</evidence>
<evidence type="ECO:0000256" key="1">
    <source>
        <dbReference type="ARBA" id="ARBA00004123"/>
    </source>
</evidence>
<dbReference type="SUPFAM" id="SSF75704">
    <property type="entry name" value="Mitotic arrest deficient-like 1, Mad1"/>
    <property type="match status" value="1"/>
</dbReference>
<dbReference type="Gene3D" id="3.30.457.60">
    <property type="match status" value="1"/>
</dbReference>
<dbReference type="ExpressionAtlas" id="A0A3Q0KT86">
    <property type="expression patterns" value="baseline"/>
</dbReference>
<dbReference type="PANTHER" id="PTHR23168:SF0">
    <property type="entry name" value="MITOTIC SPINDLE ASSEMBLY CHECKPOINT PROTEIN MAD1"/>
    <property type="match status" value="1"/>
</dbReference>
<dbReference type="AlphaFoldDB" id="A0A3Q0KT86"/>
<dbReference type="GO" id="GO:0007094">
    <property type="term" value="P:mitotic spindle assembly checkpoint signaling"/>
    <property type="evidence" value="ECO:0007669"/>
    <property type="project" value="InterPro"/>
</dbReference>
<dbReference type="GO" id="GO:0051301">
    <property type="term" value="P:cell division"/>
    <property type="evidence" value="ECO:0007669"/>
    <property type="project" value="UniProtKB-KW"/>
</dbReference>
<keyword evidence="5" id="KW-0539">Nucleus</keyword>
<keyword evidence="3" id="KW-0132">Cell division</keyword>
<evidence type="ECO:0000256" key="6">
    <source>
        <dbReference type="ARBA" id="ARBA00023306"/>
    </source>
</evidence>
<keyword evidence="8" id="KW-1185">Reference proteome</keyword>